<organism evidence="4 5">
    <name type="scientific">Salegentibacter holothuriorum</name>
    <dbReference type="NCBI Taxonomy" id="241145"/>
    <lineage>
        <taxon>Bacteria</taxon>
        <taxon>Pseudomonadati</taxon>
        <taxon>Bacteroidota</taxon>
        <taxon>Flavobacteriia</taxon>
        <taxon>Flavobacteriales</taxon>
        <taxon>Flavobacteriaceae</taxon>
        <taxon>Salegentibacter</taxon>
    </lineage>
</organism>
<evidence type="ECO:0000313" key="4">
    <source>
        <dbReference type="EMBL" id="SKB68289.1"/>
    </source>
</evidence>
<protein>
    <recommendedName>
        <fullName evidence="3">Urease accessory protein UreF</fullName>
    </recommendedName>
</protein>
<dbReference type="Pfam" id="PF01730">
    <property type="entry name" value="UreF"/>
    <property type="match status" value="1"/>
</dbReference>
<dbReference type="InterPro" id="IPR038277">
    <property type="entry name" value="UreF_sf"/>
</dbReference>
<keyword evidence="5" id="KW-1185">Reference proteome</keyword>
<accession>A0A1T5D9E1</accession>
<gene>
    <name evidence="3" type="primary">ureF</name>
    <name evidence="4" type="ORF">SAMN05660776_2544</name>
</gene>
<sequence length="232" mass="26759">MSTTKRNMLLELLHISDPTLPIGGYSHSNGLETYIQQNKVKDVQSTTEFVKNMLIYNYKYNDGVFVRDAFMLAKKNDLNSLLKLDEECNALRTPMEVREGSLKLGIRLLKIYVRLHDYKLLHDFYKAVKEKRTPGHFPVAFGLITSLLGSEIKESLSAFYYNAVVNMVTNSVKLVPLGQMDGQEILYKLHSFINEVVKETLDIDEEMRGLCNPAFDIRCMQHEDLYSRLYMS</sequence>
<dbReference type="Proteomes" id="UP000190230">
    <property type="component" value="Unassembled WGS sequence"/>
</dbReference>
<dbReference type="AlphaFoldDB" id="A0A1T5D9E1"/>
<evidence type="ECO:0000313" key="5">
    <source>
        <dbReference type="Proteomes" id="UP000190230"/>
    </source>
</evidence>
<dbReference type="InterPro" id="IPR002639">
    <property type="entry name" value="UreF"/>
</dbReference>
<evidence type="ECO:0000256" key="2">
    <source>
        <dbReference type="ARBA" id="ARBA00023186"/>
    </source>
</evidence>
<dbReference type="GO" id="GO:0016151">
    <property type="term" value="F:nickel cation binding"/>
    <property type="evidence" value="ECO:0007669"/>
    <property type="project" value="UniProtKB-UniRule"/>
</dbReference>
<comment type="subunit">
    <text evidence="3">UreD, UreF and UreG form a complex that acts as a GTP-hydrolysis-dependent molecular chaperone, activating the urease apoprotein by helping to assemble the nickel containing metallocenter of UreC. The UreE protein probably delivers the nickel.</text>
</comment>
<keyword evidence="3" id="KW-0963">Cytoplasm</keyword>
<dbReference type="OrthoDB" id="9798772at2"/>
<dbReference type="EMBL" id="FUYY01000004">
    <property type="protein sequence ID" value="SKB68289.1"/>
    <property type="molecule type" value="Genomic_DNA"/>
</dbReference>
<dbReference type="Gene3D" id="1.10.4190.10">
    <property type="entry name" value="Urease accessory protein UreF"/>
    <property type="match status" value="1"/>
</dbReference>
<dbReference type="PANTHER" id="PTHR33620:SF1">
    <property type="entry name" value="UREASE ACCESSORY PROTEIN F"/>
    <property type="match status" value="1"/>
</dbReference>
<reference evidence="5" key="1">
    <citation type="submission" date="2017-02" db="EMBL/GenBank/DDBJ databases">
        <authorList>
            <person name="Varghese N."/>
            <person name="Submissions S."/>
        </authorList>
    </citation>
    <scope>NUCLEOTIDE SEQUENCE [LARGE SCALE GENOMIC DNA]</scope>
    <source>
        <strain evidence="5">DSM 23405</strain>
    </source>
</reference>
<dbReference type="PIRSF" id="PIRSF009467">
    <property type="entry name" value="Ureas_acces_UreF"/>
    <property type="match status" value="1"/>
</dbReference>
<comment type="function">
    <text evidence="3">Required for maturation of urease via the functional incorporation of the urease nickel metallocenter.</text>
</comment>
<name>A0A1T5D9E1_9FLAO</name>
<keyword evidence="1 3" id="KW-0996">Nickel insertion</keyword>
<dbReference type="RefSeq" id="WP_079721377.1">
    <property type="nucleotide sequence ID" value="NZ_FUYY01000004.1"/>
</dbReference>
<keyword evidence="2 3" id="KW-0143">Chaperone</keyword>
<dbReference type="GO" id="GO:0005737">
    <property type="term" value="C:cytoplasm"/>
    <property type="evidence" value="ECO:0007669"/>
    <property type="project" value="UniProtKB-SubCell"/>
</dbReference>
<evidence type="ECO:0000256" key="3">
    <source>
        <dbReference type="HAMAP-Rule" id="MF_01385"/>
    </source>
</evidence>
<dbReference type="PANTHER" id="PTHR33620">
    <property type="entry name" value="UREASE ACCESSORY PROTEIN F"/>
    <property type="match status" value="1"/>
</dbReference>
<evidence type="ECO:0000256" key="1">
    <source>
        <dbReference type="ARBA" id="ARBA00022988"/>
    </source>
</evidence>
<comment type="similarity">
    <text evidence="3">Belongs to the UreF family.</text>
</comment>
<comment type="subcellular location">
    <subcellularLocation>
        <location evidence="3">Cytoplasm</location>
    </subcellularLocation>
</comment>
<proteinExistence type="inferred from homology"/>
<dbReference type="HAMAP" id="MF_01385">
    <property type="entry name" value="UreF"/>
    <property type="match status" value="1"/>
</dbReference>
<dbReference type="STRING" id="241145.SAMN05660776_2544"/>